<dbReference type="Gene3D" id="1.20.58.60">
    <property type="match status" value="1"/>
</dbReference>
<dbReference type="EMBL" id="CYZV01000036">
    <property type="protein sequence ID" value="CUO63287.1"/>
    <property type="molecule type" value="Genomic_DNA"/>
</dbReference>
<proteinExistence type="predicted"/>
<dbReference type="GeneID" id="83012169"/>
<accession>A0A174GPU4</accession>
<dbReference type="OrthoDB" id="9804743at2"/>
<evidence type="ECO:0000313" key="1">
    <source>
        <dbReference type="EMBL" id="CUO63287.1"/>
    </source>
</evidence>
<dbReference type="Pfam" id="PF21983">
    <property type="entry name" value="NikA-like"/>
    <property type="match status" value="1"/>
</dbReference>
<gene>
    <name evidence="1" type="ORF">ERS852470_02900</name>
</gene>
<name>A0A174GPU4_9CLOT</name>
<dbReference type="InterPro" id="IPR053842">
    <property type="entry name" value="NikA-like"/>
</dbReference>
<protein>
    <submittedName>
        <fullName evidence="1">Bacterial mobilisation protein (MobC)</fullName>
    </submittedName>
</protein>
<dbReference type="Proteomes" id="UP000095558">
    <property type="component" value="Unassembled WGS sequence"/>
</dbReference>
<reference evidence="1 2" key="1">
    <citation type="submission" date="2015-09" db="EMBL/GenBank/DDBJ databases">
        <authorList>
            <consortium name="Pathogen Informatics"/>
        </authorList>
    </citation>
    <scope>NUCLEOTIDE SEQUENCE [LARGE SCALE GENOMIC DNA]</scope>
    <source>
        <strain evidence="1 2">2789STDY5834855</strain>
    </source>
</reference>
<dbReference type="AlphaFoldDB" id="A0A174GPU4"/>
<evidence type="ECO:0000313" key="2">
    <source>
        <dbReference type="Proteomes" id="UP000095558"/>
    </source>
</evidence>
<sequence length="109" mass="12938">MVNRKRDIQKFFRVNEEEDKMIKEKMKQLGTDNFGAYARKMLIDGYVVKTDYTTIKNLIKEINKIGVNINQIAKRTNETNRIYEDDIKELKGELEQVWQLLKSNLSSQH</sequence>
<organism evidence="1 2">
    <name type="scientific">Clostridium disporicum</name>
    <dbReference type="NCBI Taxonomy" id="84024"/>
    <lineage>
        <taxon>Bacteria</taxon>
        <taxon>Bacillati</taxon>
        <taxon>Bacillota</taxon>
        <taxon>Clostridia</taxon>
        <taxon>Eubacteriales</taxon>
        <taxon>Clostridiaceae</taxon>
        <taxon>Clostridium</taxon>
    </lineage>
</organism>
<dbReference type="RefSeq" id="WP_042398908.1">
    <property type="nucleotide sequence ID" value="NZ_CYZV01000036.1"/>
</dbReference>